<name>A0ABY7CVJ6_9BASI</name>
<feature type="region of interest" description="Disordered" evidence="1">
    <location>
        <begin position="25"/>
        <end position="131"/>
    </location>
</feature>
<evidence type="ECO:0000313" key="3">
    <source>
        <dbReference type="Proteomes" id="UP001164743"/>
    </source>
</evidence>
<organism evidence="2 3">
    <name type="scientific">Puccinia triticina</name>
    <dbReference type="NCBI Taxonomy" id="208348"/>
    <lineage>
        <taxon>Eukaryota</taxon>
        <taxon>Fungi</taxon>
        <taxon>Dikarya</taxon>
        <taxon>Basidiomycota</taxon>
        <taxon>Pucciniomycotina</taxon>
        <taxon>Pucciniomycetes</taxon>
        <taxon>Pucciniales</taxon>
        <taxon>Pucciniaceae</taxon>
        <taxon>Puccinia</taxon>
    </lineage>
</organism>
<accession>A0ABY7CVJ6</accession>
<evidence type="ECO:0000256" key="1">
    <source>
        <dbReference type="SAM" id="MobiDB-lite"/>
    </source>
</evidence>
<dbReference type="Proteomes" id="UP001164743">
    <property type="component" value="Chromosome 9A"/>
</dbReference>
<dbReference type="GeneID" id="77813599"/>
<gene>
    <name evidence="2" type="ORF">PtA15_9A490</name>
</gene>
<keyword evidence="3" id="KW-1185">Reference proteome</keyword>
<dbReference type="EMBL" id="CP110429">
    <property type="protein sequence ID" value="WAQ88363.1"/>
    <property type="molecule type" value="Genomic_DNA"/>
</dbReference>
<feature type="compositionally biased region" description="Low complexity" evidence="1">
    <location>
        <begin position="65"/>
        <end position="84"/>
    </location>
</feature>
<reference evidence="2" key="1">
    <citation type="submission" date="2022-10" db="EMBL/GenBank/DDBJ databases">
        <title>Puccinia triticina Genome sequencing and assembly.</title>
        <authorList>
            <person name="Li C."/>
        </authorList>
    </citation>
    <scope>NUCLEOTIDE SEQUENCE</scope>
    <source>
        <strain evidence="2">Pt15</strain>
    </source>
</reference>
<sequence>MDGVEPLLPPAGGASPVFKAPVYTGGAGGPYGGSHPAPYARPVRGSFDYPHHHQGGQPMGRRQPSSSHSRSSSLSISSLSQHSSFAPDDRGPTPGGGALKILPTPGPTGVPPLTSYGSHPNFHPAPLRSTPVRRTFPSLRHAMSHPAFSSSSDPAPRPPFSASGHQYASYHPQQQPGAFPFSPFSAPPPLSARASVAAGAAGTQRLELAPVCPSRVGHALPLLYRDDTPVDWPLSAPPNPADDGPPQVGFDQALAAMDTLMRFLQDQPTGFASPRDYMVVGELFGTFFLPLLRPRWSSLLTALRPC</sequence>
<evidence type="ECO:0000313" key="2">
    <source>
        <dbReference type="EMBL" id="WAQ88363.1"/>
    </source>
</evidence>
<dbReference type="RefSeq" id="XP_053023918.1">
    <property type="nucleotide sequence ID" value="XM_053172704.1"/>
</dbReference>
<feature type="region of interest" description="Disordered" evidence="1">
    <location>
        <begin position="144"/>
        <end position="185"/>
    </location>
</feature>
<feature type="compositionally biased region" description="Low complexity" evidence="1">
    <location>
        <begin position="172"/>
        <end position="184"/>
    </location>
</feature>
<proteinExistence type="predicted"/>
<protein>
    <submittedName>
        <fullName evidence="2">Uncharacterized protein</fullName>
    </submittedName>
</protein>